<reference evidence="12" key="1">
    <citation type="submission" date="2017-08" db="EMBL/GenBank/DDBJ databases">
        <title>Direct submision.</title>
        <authorList>
            <person name="Kim S.-J."/>
            <person name="Rhee S.-K."/>
        </authorList>
    </citation>
    <scope>NUCLEOTIDE SEQUENCE [LARGE SCALE GENOMIC DNA]</scope>
    <source>
        <strain evidence="12">GI5</strain>
    </source>
</reference>
<dbReference type="SMART" id="SM00448">
    <property type="entry name" value="REC"/>
    <property type="match status" value="1"/>
</dbReference>
<evidence type="ECO:0000256" key="5">
    <source>
        <dbReference type="ARBA" id="ARBA00022777"/>
    </source>
</evidence>
<dbReference type="GO" id="GO:0009927">
    <property type="term" value="F:histidine phosphotransfer kinase activity"/>
    <property type="evidence" value="ECO:0007669"/>
    <property type="project" value="TreeGrafter"/>
</dbReference>
<dbReference type="EC" id="2.7.13.3" evidence="2"/>
<feature type="domain" description="Response regulatory" evidence="10">
    <location>
        <begin position="823"/>
        <end position="941"/>
    </location>
</feature>
<dbReference type="OrthoDB" id="9809567at2"/>
<dbReference type="SUPFAM" id="SSF47384">
    <property type="entry name" value="Homodimeric domain of signal transducing histidine kinase"/>
    <property type="match status" value="1"/>
</dbReference>
<dbReference type="PROSITE" id="PS50109">
    <property type="entry name" value="HIS_KIN"/>
    <property type="match status" value="1"/>
</dbReference>
<dbReference type="SMART" id="SM00388">
    <property type="entry name" value="HisKA"/>
    <property type="match status" value="1"/>
</dbReference>
<keyword evidence="12" id="KW-1185">Reference proteome</keyword>
<evidence type="ECO:0000256" key="6">
    <source>
        <dbReference type="PROSITE-ProRule" id="PRU00169"/>
    </source>
</evidence>
<dbReference type="Gene3D" id="3.30.565.10">
    <property type="entry name" value="Histidine kinase-like ATPase, C-terminal domain"/>
    <property type="match status" value="1"/>
</dbReference>
<evidence type="ECO:0000313" key="12">
    <source>
        <dbReference type="Proteomes" id="UP000235116"/>
    </source>
</evidence>
<dbReference type="GO" id="GO:0005886">
    <property type="term" value="C:plasma membrane"/>
    <property type="evidence" value="ECO:0007669"/>
    <property type="project" value="TreeGrafter"/>
</dbReference>
<dbReference type="Pfam" id="PF02518">
    <property type="entry name" value="HATPase_c"/>
    <property type="match status" value="1"/>
</dbReference>
<dbReference type="Gene3D" id="1.10.287.130">
    <property type="match status" value="1"/>
</dbReference>
<dbReference type="InterPro" id="IPR036890">
    <property type="entry name" value="HATPase_C_sf"/>
</dbReference>
<feature type="transmembrane region" description="Helical" evidence="7">
    <location>
        <begin position="187"/>
        <end position="211"/>
    </location>
</feature>
<keyword evidence="7" id="KW-0812">Transmembrane</keyword>
<evidence type="ECO:0000313" key="11">
    <source>
        <dbReference type="EMBL" id="AUM12369.1"/>
    </source>
</evidence>
<protein>
    <recommendedName>
        <fullName evidence="2">histidine kinase</fullName>
        <ecNumber evidence="2">2.7.13.3</ecNumber>
    </recommendedName>
</protein>
<dbReference type="Pfam" id="PF07695">
    <property type="entry name" value="7TMR-DISM_7TM"/>
    <property type="match status" value="1"/>
</dbReference>
<feature type="modified residue" description="4-aspartylphosphate" evidence="6">
    <location>
        <position position="872"/>
    </location>
</feature>
<proteinExistence type="predicted"/>
<keyword evidence="8" id="KW-0732">Signal</keyword>
<dbReference type="CDD" id="cd17546">
    <property type="entry name" value="REC_hyHK_CKI1_RcsC-like"/>
    <property type="match status" value="1"/>
</dbReference>
<organism evidence="11 12">
    <name type="scientific">Ketobacter alkanivorans</name>
    <dbReference type="NCBI Taxonomy" id="1917421"/>
    <lineage>
        <taxon>Bacteria</taxon>
        <taxon>Pseudomonadati</taxon>
        <taxon>Pseudomonadota</taxon>
        <taxon>Gammaproteobacteria</taxon>
        <taxon>Pseudomonadales</taxon>
        <taxon>Ketobacteraceae</taxon>
        <taxon>Ketobacter</taxon>
    </lineage>
</organism>
<dbReference type="InterPro" id="IPR011006">
    <property type="entry name" value="CheY-like_superfamily"/>
</dbReference>
<evidence type="ECO:0000256" key="8">
    <source>
        <dbReference type="SAM" id="SignalP"/>
    </source>
</evidence>
<accession>A0A2K9LJ38</accession>
<feature type="transmembrane region" description="Helical" evidence="7">
    <location>
        <begin position="250"/>
        <end position="274"/>
    </location>
</feature>
<dbReference type="InterPro" id="IPR011622">
    <property type="entry name" value="7TMR_DISM_rcpt_extracell_dom2"/>
</dbReference>
<dbReference type="PANTHER" id="PTHR43047:SF66">
    <property type="entry name" value="HISKA"/>
    <property type="match status" value="1"/>
</dbReference>
<keyword evidence="7" id="KW-1133">Transmembrane helix</keyword>
<feature type="transmembrane region" description="Helical" evidence="7">
    <location>
        <begin position="286"/>
        <end position="308"/>
    </location>
</feature>
<feature type="chain" id="PRO_5014739665" description="histidine kinase" evidence="8">
    <location>
        <begin position="25"/>
        <end position="959"/>
    </location>
</feature>
<feature type="transmembrane region" description="Helical" evidence="7">
    <location>
        <begin position="314"/>
        <end position="333"/>
    </location>
</feature>
<comment type="catalytic activity">
    <reaction evidence="1">
        <text>ATP + protein L-histidine = ADP + protein N-phospho-L-histidine.</text>
        <dbReference type="EC" id="2.7.13.3"/>
    </reaction>
</comment>
<sequence length="959" mass="106218">MVDKLIGYLCSLTFIALFSSQAVAFNNNVDVSDFEGHLSLGQHLLILQDNKGNLTPEEVLNPTSPLQWQSSTQEIPNLGLGVSPHWFSVILNNNRGESLNAILDMPYTMMDYLDIYLVTGDTIIAVAQTGDQRLFSTRPLAHRNFLIPIDIPAGQSIQLIIRGESYGAMQLPLELWSTEAFFKTDQLAFAAQLVFVGAMIALIIYNLFLLVSTRDQNYLWYVLSMTSITFVVMSFHGVLAQFAWPNKPYLNNAVLVGSISANIFSATLFAYHFLELKRLHKAIPILILGHSFAGAAVFILNLFLPYIITVKLAALFSCTGATSGIIIGLYLCFKGEILARFYTLSWAALLTGSVAITLSHMGILPSIIIFDYGQQIGALAEGLLLSFALAYRIKLERHKRYRAQAQVLDIQRSTNKELEEKNQIINQILLATTDMASAITEHHASSIALSYLKKLDRHISLQQAYLYLPYRNSKGYGRYTLYQNSMPTAEAPPEVASNTQCKQLKNIERTTLNNGVLTVPLNPKKDAHAFLEIHHYQLEEAEAFSDSNLLQGITNALALKLESLHSEENGRLQSIGAMAAAIIHDLKNPIGAILGYADLSRDQHIPASMRNEYLDIISEEASRLSSMAHEVLEFSTDDIKLNITQVDSAEYIYDLAQVLRAIFESRGVELETNINYHGMMSLDAERMRRVILNLATNSRDAMSAHYIASPKFTLSLDLVENNIIIEAKDNGPGIPEQIQADLFEPFVTHGKANGTGLGLAIVKKLVSAHDGDIQCASSPICGTCFHIELPQNPESLVCSIDSSPNKLQASLPTQEELHHSNKAILVADDNEVNLKMLMIYLKKLGYRYQGVKNGREALEAVKLQAFDAVLMDVEMPDMDGLDASRAIRNATTAAYSRIPIIALTGHSKEQKLEECLAAGMDSMLSKPVKIHELKAALQSIFGDINDIENNETTSFQDSR</sequence>
<dbReference type="EMBL" id="CP022684">
    <property type="protein sequence ID" value="AUM12369.1"/>
    <property type="molecule type" value="Genomic_DNA"/>
</dbReference>
<keyword evidence="3 6" id="KW-0597">Phosphoprotein</keyword>
<keyword evidence="5" id="KW-0418">Kinase</keyword>
<keyword evidence="7" id="KW-0472">Membrane</keyword>
<evidence type="ECO:0000256" key="7">
    <source>
        <dbReference type="SAM" id="Phobius"/>
    </source>
</evidence>
<dbReference type="Proteomes" id="UP000235116">
    <property type="component" value="Chromosome"/>
</dbReference>
<dbReference type="Gene3D" id="2.60.40.2380">
    <property type="match status" value="1"/>
</dbReference>
<dbReference type="AlphaFoldDB" id="A0A2K9LJ38"/>
<evidence type="ECO:0000256" key="3">
    <source>
        <dbReference type="ARBA" id="ARBA00022553"/>
    </source>
</evidence>
<feature type="transmembrane region" description="Helical" evidence="7">
    <location>
        <begin position="345"/>
        <end position="370"/>
    </location>
</feature>
<dbReference type="Pfam" id="PF00512">
    <property type="entry name" value="HisKA"/>
    <property type="match status" value="1"/>
</dbReference>
<dbReference type="SUPFAM" id="SSF55874">
    <property type="entry name" value="ATPase domain of HSP90 chaperone/DNA topoisomerase II/histidine kinase"/>
    <property type="match status" value="1"/>
</dbReference>
<dbReference type="SMART" id="SM00387">
    <property type="entry name" value="HATPase_c"/>
    <property type="match status" value="1"/>
</dbReference>
<dbReference type="RefSeq" id="WP_101893705.1">
    <property type="nucleotide sequence ID" value="NZ_CP022684.1"/>
</dbReference>
<dbReference type="InterPro" id="IPR003661">
    <property type="entry name" value="HisK_dim/P_dom"/>
</dbReference>
<dbReference type="InterPro" id="IPR005467">
    <property type="entry name" value="His_kinase_dom"/>
</dbReference>
<dbReference type="SUPFAM" id="SSF52172">
    <property type="entry name" value="CheY-like"/>
    <property type="match status" value="1"/>
</dbReference>
<dbReference type="PRINTS" id="PR00344">
    <property type="entry name" value="BCTRLSENSOR"/>
</dbReference>
<dbReference type="PANTHER" id="PTHR43047">
    <property type="entry name" value="TWO-COMPONENT HISTIDINE PROTEIN KINASE"/>
    <property type="match status" value="1"/>
</dbReference>
<dbReference type="Gene3D" id="3.40.50.2300">
    <property type="match status" value="1"/>
</dbReference>
<dbReference type="GO" id="GO:0000155">
    <property type="term" value="F:phosphorelay sensor kinase activity"/>
    <property type="evidence" value="ECO:0007669"/>
    <property type="project" value="InterPro"/>
</dbReference>
<evidence type="ECO:0000256" key="4">
    <source>
        <dbReference type="ARBA" id="ARBA00022679"/>
    </source>
</evidence>
<feature type="signal peptide" evidence="8">
    <location>
        <begin position="1"/>
        <end position="24"/>
    </location>
</feature>
<dbReference type="InterPro" id="IPR036097">
    <property type="entry name" value="HisK_dim/P_sf"/>
</dbReference>
<evidence type="ECO:0000259" key="9">
    <source>
        <dbReference type="PROSITE" id="PS50109"/>
    </source>
</evidence>
<evidence type="ECO:0000256" key="2">
    <source>
        <dbReference type="ARBA" id="ARBA00012438"/>
    </source>
</evidence>
<evidence type="ECO:0000256" key="1">
    <source>
        <dbReference type="ARBA" id="ARBA00000085"/>
    </source>
</evidence>
<evidence type="ECO:0000259" key="10">
    <source>
        <dbReference type="PROSITE" id="PS50110"/>
    </source>
</evidence>
<dbReference type="InterPro" id="IPR001789">
    <property type="entry name" value="Sig_transdc_resp-reg_receiver"/>
</dbReference>
<feature type="domain" description="Histidine kinase" evidence="9">
    <location>
        <begin position="581"/>
        <end position="793"/>
    </location>
</feature>
<dbReference type="InterPro" id="IPR003594">
    <property type="entry name" value="HATPase_dom"/>
</dbReference>
<feature type="transmembrane region" description="Helical" evidence="7">
    <location>
        <begin position="218"/>
        <end position="244"/>
    </location>
</feature>
<dbReference type="Pfam" id="PF07696">
    <property type="entry name" value="7TMR-DISMED2"/>
    <property type="match status" value="1"/>
</dbReference>
<dbReference type="InterPro" id="IPR011623">
    <property type="entry name" value="7TMR_DISM_rcpt_extracell_dom1"/>
</dbReference>
<keyword evidence="4" id="KW-0808">Transferase</keyword>
<dbReference type="KEGG" id="kak:Kalk_08040"/>
<gene>
    <name evidence="11" type="ORF">Kalk_08040</name>
</gene>
<dbReference type="CDD" id="cd00075">
    <property type="entry name" value="HATPase"/>
    <property type="match status" value="1"/>
</dbReference>
<name>A0A2K9LJ38_9GAMM</name>
<dbReference type="CDD" id="cd00082">
    <property type="entry name" value="HisKA"/>
    <property type="match status" value="1"/>
</dbReference>
<dbReference type="InterPro" id="IPR004358">
    <property type="entry name" value="Sig_transdc_His_kin-like_C"/>
</dbReference>
<dbReference type="Pfam" id="PF00072">
    <property type="entry name" value="Response_reg"/>
    <property type="match status" value="1"/>
</dbReference>
<dbReference type="PROSITE" id="PS50110">
    <property type="entry name" value="RESPONSE_REGULATORY"/>
    <property type="match status" value="1"/>
</dbReference>